<feature type="transmembrane region" description="Helical" evidence="7">
    <location>
        <begin position="317"/>
        <end position="339"/>
    </location>
</feature>
<name>A0ABT5SZQ2_9PSEU</name>
<dbReference type="Pfam" id="PF01594">
    <property type="entry name" value="AI-2E_transport"/>
    <property type="match status" value="1"/>
</dbReference>
<feature type="transmembrane region" description="Helical" evidence="7">
    <location>
        <begin position="154"/>
        <end position="180"/>
    </location>
</feature>
<keyword evidence="5 7" id="KW-0472">Membrane</keyword>
<gene>
    <name evidence="8" type="ORF">PGB27_23600</name>
</gene>
<organism evidence="8 9">
    <name type="scientific">Actinomycetospora lemnae</name>
    <dbReference type="NCBI Taxonomy" id="3019891"/>
    <lineage>
        <taxon>Bacteria</taxon>
        <taxon>Bacillati</taxon>
        <taxon>Actinomycetota</taxon>
        <taxon>Actinomycetes</taxon>
        <taxon>Pseudonocardiales</taxon>
        <taxon>Pseudonocardiaceae</taxon>
        <taxon>Actinomycetospora</taxon>
    </lineage>
</organism>
<feature type="transmembrane region" description="Helical" evidence="7">
    <location>
        <begin position="27"/>
        <end position="44"/>
    </location>
</feature>
<feature type="compositionally biased region" description="Low complexity" evidence="6">
    <location>
        <begin position="386"/>
        <end position="405"/>
    </location>
</feature>
<comment type="similarity">
    <text evidence="2">Belongs to the autoinducer-2 exporter (AI-2E) (TC 2.A.86) family.</text>
</comment>
<reference evidence="8 9" key="1">
    <citation type="submission" date="2023-02" db="EMBL/GenBank/DDBJ databases">
        <title>Genome sequencing required for Actinomycetospora new species description.</title>
        <authorList>
            <person name="Saimee Y."/>
            <person name="Duangmal K."/>
        </authorList>
    </citation>
    <scope>NUCLEOTIDE SEQUENCE [LARGE SCALE GENOMIC DNA]</scope>
    <source>
        <strain evidence="8 9">DW7H6</strain>
    </source>
</reference>
<dbReference type="PANTHER" id="PTHR21716:SF64">
    <property type="entry name" value="AI-2 TRANSPORT PROTEIN TQSA"/>
    <property type="match status" value="1"/>
</dbReference>
<feature type="transmembrane region" description="Helical" evidence="7">
    <location>
        <begin position="214"/>
        <end position="247"/>
    </location>
</feature>
<feature type="transmembrane region" description="Helical" evidence="7">
    <location>
        <begin position="278"/>
        <end position="297"/>
    </location>
</feature>
<evidence type="ECO:0000256" key="2">
    <source>
        <dbReference type="ARBA" id="ARBA00009773"/>
    </source>
</evidence>
<evidence type="ECO:0000256" key="7">
    <source>
        <dbReference type="SAM" id="Phobius"/>
    </source>
</evidence>
<evidence type="ECO:0000313" key="9">
    <source>
        <dbReference type="Proteomes" id="UP001300763"/>
    </source>
</evidence>
<protein>
    <submittedName>
        <fullName evidence="8">AI-2E family transporter</fullName>
    </submittedName>
</protein>
<sequence length="420" mass="42940">MSTITATTGTATTGTDSRAPRAGVPRALMLLLGAAAIVIVIAGLQAGAWLVAPILLALVIVIAVSPIQSWMRRRGLPGWSTVLTLLVVIFAVIVGLVWVLLASVGQLIALVPQYSGQIQQTTASISRLLTQAGFNPEQARAAASSVDVGQIASVVGGLLSGVSGALTSLVFILALILFLVAEAGGASRRLAAIGADRPHMVEAMQSFAQGTRRYLVVTAVFGLIVAVLDSIALAIMGIPLVVLWGLLSFITNFIPNIGFIIGVIPPAFVALLVGGWQLALAVVVVYIILNAVVQSLIQPHFTGDAVGLSTTITFVALLFWAWILGPLGALLAIPATLLIKAVLVDCDPSARWVEALIGANSPPKPEKPGAGTAATDDAAAERDVAATDGTADGAPDSAPDSAPDGGPERGTPAHRAAPVT</sequence>
<dbReference type="EMBL" id="JAQZAO010000012">
    <property type="protein sequence ID" value="MDD7968340.1"/>
    <property type="molecule type" value="Genomic_DNA"/>
</dbReference>
<dbReference type="RefSeq" id="WP_274202874.1">
    <property type="nucleotide sequence ID" value="NZ_JAQZAO010000012.1"/>
</dbReference>
<comment type="caution">
    <text evidence="8">The sequence shown here is derived from an EMBL/GenBank/DDBJ whole genome shotgun (WGS) entry which is preliminary data.</text>
</comment>
<dbReference type="Proteomes" id="UP001300763">
    <property type="component" value="Unassembled WGS sequence"/>
</dbReference>
<evidence type="ECO:0000256" key="1">
    <source>
        <dbReference type="ARBA" id="ARBA00004141"/>
    </source>
</evidence>
<keyword evidence="3 7" id="KW-0812">Transmembrane</keyword>
<evidence type="ECO:0000256" key="4">
    <source>
        <dbReference type="ARBA" id="ARBA00022989"/>
    </source>
</evidence>
<evidence type="ECO:0000313" key="8">
    <source>
        <dbReference type="EMBL" id="MDD7968340.1"/>
    </source>
</evidence>
<feature type="transmembrane region" description="Helical" evidence="7">
    <location>
        <begin position="50"/>
        <end position="67"/>
    </location>
</feature>
<accession>A0ABT5SZQ2</accession>
<evidence type="ECO:0000256" key="6">
    <source>
        <dbReference type="SAM" id="MobiDB-lite"/>
    </source>
</evidence>
<keyword evidence="4 7" id="KW-1133">Transmembrane helix</keyword>
<dbReference type="PANTHER" id="PTHR21716">
    <property type="entry name" value="TRANSMEMBRANE PROTEIN"/>
    <property type="match status" value="1"/>
</dbReference>
<dbReference type="InterPro" id="IPR002549">
    <property type="entry name" value="AI-2E-like"/>
</dbReference>
<evidence type="ECO:0000256" key="5">
    <source>
        <dbReference type="ARBA" id="ARBA00023136"/>
    </source>
</evidence>
<proteinExistence type="inferred from homology"/>
<feature type="region of interest" description="Disordered" evidence="6">
    <location>
        <begin position="361"/>
        <end position="420"/>
    </location>
</feature>
<feature type="transmembrane region" description="Helical" evidence="7">
    <location>
        <begin position="79"/>
        <end position="101"/>
    </location>
</feature>
<keyword evidence="9" id="KW-1185">Reference proteome</keyword>
<evidence type="ECO:0000256" key="3">
    <source>
        <dbReference type="ARBA" id="ARBA00022692"/>
    </source>
</evidence>
<comment type="subcellular location">
    <subcellularLocation>
        <location evidence="1">Membrane</location>
        <topology evidence="1">Multi-pass membrane protein</topology>
    </subcellularLocation>
</comment>